<evidence type="ECO:0000313" key="2">
    <source>
        <dbReference type="Proteomes" id="UP000002038"/>
    </source>
</evidence>
<name>A0A179UFN6_BLAGS</name>
<proteinExistence type="predicted"/>
<dbReference type="VEuPathDB" id="FungiDB:BDBG_16698"/>
<dbReference type="KEGG" id="bgh:BDBG_16698"/>
<dbReference type="EMBL" id="GG657451">
    <property type="protein sequence ID" value="OAT06794.1"/>
    <property type="molecule type" value="Genomic_DNA"/>
</dbReference>
<accession>A0A179UFN6</accession>
<dbReference type="GeneID" id="42528728"/>
<dbReference type="Proteomes" id="UP000002038">
    <property type="component" value="Unassembled WGS sequence"/>
</dbReference>
<evidence type="ECO:0000313" key="1">
    <source>
        <dbReference type="EMBL" id="OAT06794.1"/>
    </source>
</evidence>
<organism evidence="1 2">
    <name type="scientific">Blastomyces gilchristii (strain SLH14081)</name>
    <name type="common">Blastomyces dermatitidis</name>
    <dbReference type="NCBI Taxonomy" id="559298"/>
    <lineage>
        <taxon>Eukaryota</taxon>
        <taxon>Fungi</taxon>
        <taxon>Dikarya</taxon>
        <taxon>Ascomycota</taxon>
        <taxon>Pezizomycotina</taxon>
        <taxon>Eurotiomycetes</taxon>
        <taxon>Eurotiomycetidae</taxon>
        <taxon>Onygenales</taxon>
        <taxon>Ajellomycetaceae</taxon>
        <taxon>Blastomyces</taxon>
    </lineage>
</organism>
<dbReference type="AlphaFoldDB" id="A0A179UFN6"/>
<reference evidence="2" key="1">
    <citation type="journal article" date="2015" name="PLoS Genet.">
        <title>The dynamic genome and transcriptome of the human fungal pathogen Blastomyces and close relative Emmonsia.</title>
        <authorList>
            <person name="Munoz J.F."/>
            <person name="Gauthier G.M."/>
            <person name="Desjardins C.A."/>
            <person name="Gallo J.E."/>
            <person name="Holder J."/>
            <person name="Sullivan T.D."/>
            <person name="Marty A.J."/>
            <person name="Carmen J.C."/>
            <person name="Chen Z."/>
            <person name="Ding L."/>
            <person name="Gujja S."/>
            <person name="Magrini V."/>
            <person name="Misas E."/>
            <person name="Mitreva M."/>
            <person name="Priest M."/>
            <person name="Saif S."/>
            <person name="Whiston E.A."/>
            <person name="Young S."/>
            <person name="Zeng Q."/>
            <person name="Goldman W.E."/>
            <person name="Mardis E.R."/>
            <person name="Taylor J.W."/>
            <person name="McEwen J.G."/>
            <person name="Clay O.K."/>
            <person name="Klein B.S."/>
            <person name="Cuomo C.A."/>
        </authorList>
    </citation>
    <scope>NUCLEOTIDE SEQUENCE [LARGE SCALE GENOMIC DNA]</scope>
    <source>
        <strain evidence="2">SLH14081</strain>
    </source>
</reference>
<keyword evidence="2" id="KW-1185">Reference proteome</keyword>
<sequence length="87" mass="9974">MQPSSQPPITANYLKEVLNILDWKPTEWQRRCDICDSFLTMIMMVSPLPYMRITPGMSVNKKGNSLLLGGIRATYKCRRLNFGETCC</sequence>
<dbReference type="RefSeq" id="XP_031577412.1">
    <property type="nucleotide sequence ID" value="XM_031724591.1"/>
</dbReference>
<gene>
    <name evidence="1" type="ORF">BDBG_16698</name>
</gene>
<protein>
    <submittedName>
        <fullName evidence="1">Uncharacterized protein</fullName>
    </submittedName>
</protein>